<organism evidence="3 4">
    <name type="scientific">Crotalus adamanteus</name>
    <name type="common">Eastern diamondback rattlesnake</name>
    <dbReference type="NCBI Taxonomy" id="8729"/>
    <lineage>
        <taxon>Eukaryota</taxon>
        <taxon>Metazoa</taxon>
        <taxon>Chordata</taxon>
        <taxon>Craniata</taxon>
        <taxon>Vertebrata</taxon>
        <taxon>Euteleostomi</taxon>
        <taxon>Lepidosauria</taxon>
        <taxon>Squamata</taxon>
        <taxon>Bifurcata</taxon>
        <taxon>Unidentata</taxon>
        <taxon>Episquamata</taxon>
        <taxon>Toxicofera</taxon>
        <taxon>Serpentes</taxon>
        <taxon>Colubroidea</taxon>
        <taxon>Viperidae</taxon>
        <taxon>Crotalinae</taxon>
        <taxon>Crotalus</taxon>
    </lineage>
</organism>
<gene>
    <name evidence="3" type="ORF">NXF25_019583</name>
</gene>
<feature type="region of interest" description="Disordered" evidence="1">
    <location>
        <begin position="99"/>
        <end position="119"/>
    </location>
</feature>
<accession>A0AAW1B452</accession>
<evidence type="ECO:0000313" key="4">
    <source>
        <dbReference type="Proteomes" id="UP001474421"/>
    </source>
</evidence>
<dbReference type="InterPro" id="IPR005162">
    <property type="entry name" value="Retrotrans_gag_dom"/>
</dbReference>
<feature type="compositionally biased region" description="Basic and acidic residues" evidence="1">
    <location>
        <begin position="146"/>
        <end position="167"/>
    </location>
</feature>
<proteinExistence type="predicted"/>
<sequence>MMVVVTAGLHGKAAEWVADLYSNHARELANASLFLEALHSHFEDLSRAQQAERELLALKQRGRSAADYVCEFQQVAGQLHDWFHVVTDLDASLEEFRPKGDGPQCHAGPWRDQGMKGGSPRDLVRVPLQVLLDHHLDTLLQPTGTLDRRVSSPRDPRRARDTPKKTPEKLWACTRQRAPPSKGRVLEEEKATATTRYQLVDYDSKNEAAEDPMVNEPVQPFVIPIKLTGLQTGHHGEYRALINSGCTLPDQQGHSG</sequence>
<dbReference type="Proteomes" id="UP001474421">
    <property type="component" value="Unassembled WGS sequence"/>
</dbReference>
<dbReference type="EMBL" id="JAOTOJ010000008">
    <property type="protein sequence ID" value="KAK9396222.1"/>
    <property type="molecule type" value="Genomic_DNA"/>
</dbReference>
<keyword evidence="4" id="KW-1185">Reference proteome</keyword>
<comment type="caution">
    <text evidence="3">The sequence shown here is derived from an EMBL/GenBank/DDBJ whole genome shotgun (WGS) entry which is preliminary data.</text>
</comment>
<reference evidence="3 4" key="1">
    <citation type="journal article" date="2024" name="Proc. Natl. Acad. Sci. U.S.A.">
        <title>The genetic regulatory architecture and epigenomic basis for age-related changes in rattlesnake venom.</title>
        <authorList>
            <person name="Hogan M.P."/>
            <person name="Holding M.L."/>
            <person name="Nystrom G.S."/>
            <person name="Colston T.J."/>
            <person name="Bartlett D.A."/>
            <person name="Mason A.J."/>
            <person name="Ellsworth S.A."/>
            <person name="Rautsaw R.M."/>
            <person name="Lawrence K.C."/>
            <person name="Strickland J.L."/>
            <person name="He B."/>
            <person name="Fraser P."/>
            <person name="Margres M.J."/>
            <person name="Gilbert D.M."/>
            <person name="Gibbs H.L."/>
            <person name="Parkinson C.L."/>
            <person name="Rokyta D.R."/>
        </authorList>
    </citation>
    <scope>NUCLEOTIDE SEQUENCE [LARGE SCALE GENOMIC DNA]</scope>
    <source>
        <strain evidence="3">DRR0105</strain>
    </source>
</reference>
<feature type="domain" description="Retrotransposon gag" evidence="2">
    <location>
        <begin position="5"/>
        <end position="88"/>
    </location>
</feature>
<dbReference type="Pfam" id="PF03732">
    <property type="entry name" value="Retrotrans_gag"/>
    <property type="match status" value="1"/>
</dbReference>
<protein>
    <submittedName>
        <fullName evidence="3">Retrotransposon-derived protein PEG10</fullName>
    </submittedName>
</protein>
<feature type="region of interest" description="Disordered" evidence="1">
    <location>
        <begin position="143"/>
        <end position="167"/>
    </location>
</feature>
<name>A0AAW1B452_CROAD</name>
<evidence type="ECO:0000259" key="2">
    <source>
        <dbReference type="Pfam" id="PF03732"/>
    </source>
</evidence>
<evidence type="ECO:0000313" key="3">
    <source>
        <dbReference type="EMBL" id="KAK9396222.1"/>
    </source>
</evidence>
<evidence type="ECO:0000256" key="1">
    <source>
        <dbReference type="SAM" id="MobiDB-lite"/>
    </source>
</evidence>
<dbReference type="AlphaFoldDB" id="A0AAW1B452"/>